<evidence type="ECO:0000256" key="3">
    <source>
        <dbReference type="ARBA" id="ARBA00022723"/>
    </source>
</evidence>
<comment type="caution">
    <text evidence="7">The sequence shown here is derived from an EMBL/GenBank/DDBJ whole genome shotgun (WGS) entry which is preliminary data.</text>
</comment>
<evidence type="ECO:0000256" key="5">
    <source>
        <dbReference type="ARBA" id="ARBA00022833"/>
    </source>
</evidence>
<gene>
    <name evidence="7" type="ORF">RQP53_20435</name>
</gene>
<reference evidence="7" key="1">
    <citation type="submission" date="2023-09" db="EMBL/GenBank/DDBJ databases">
        <title>Paucibacter sp. APW11 Genome sequencing and assembly.</title>
        <authorList>
            <person name="Kim I."/>
        </authorList>
    </citation>
    <scope>NUCLEOTIDE SEQUENCE</scope>
    <source>
        <strain evidence="7">APW11</strain>
    </source>
</reference>
<dbReference type="InterPro" id="IPR036866">
    <property type="entry name" value="RibonucZ/Hydroxyglut_hydro"/>
</dbReference>
<dbReference type="Pfam" id="PF00753">
    <property type="entry name" value="Lactamase_B"/>
    <property type="match status" value="1"/>
</dbReference>
<proteinExistence type="inferred from homology"/>
<dbReference type="Gene3D" id="3.60.15.10">
    <property type="entry name" value="Ribonuclease Z/Hydroxyacylglutathione hydrolase-like"/>
    <property type="match status" value="1"/>
</dbReference>
<dbReference type="SMART" id="SM00849">
    <property type="entry name" value="Lactamase_B"/>
    <property type="match status" value="1"/>
</dbReference>
<keyword evidence="3" id="KW-0479">Metal-binding</keyword>
<dbReference type="SUPFAM" id="SSF56281">
    <property type="entry name" value="Metallo-hydrolase/oxidoreductase"/>
    <property type="match status" value="1"/>
</dbReference>
<dbReference type="InterPro" id="IPR051013">
    <property type="entry name" value="MBL_superfamily_lactonases"/>
</dbReference>
<comment type="cofactor">
    <cofactor evidence="1">
        <name>Zn(2+)</name>
        <dbReference type="ChEBI" id="CHEBI:29105"/>
    </cofactor>
</comment>
<dbReference type="Proteomes" id="UP001246372">
    <property type="component" value="Unassembled WGS sequence"/>
</dbReference>
<organism evidence="7 8">
    <name type="scientific">Roseateles aquae</name>
    <dbReference type="NCBI Taxonomy" id="3077235"/>
    <lineage>
        <taxon>Bacteria</taxon>
        <taxon>Pseudomonadati</taxon>
        <taxon>Pseudomonadota</taxon>
        <taxon>Betaproteobacteria</taxon>
        <taxon>Burkholderiales</taxon>
        <taxon>Sphaerotilaceae</taxon>
        <taxon>Roseateles</taxon>
    </lineage>
</organism>
<keyword evidence="5" id="KW-0862">Zinc</keyword>
<dbReference type="PANTHER" id="PTHR42978:SF7">
    <property type="entry name" value="METALLO-HYDROLASE RV2300C-RELATED"/>
    <property type="match status" value="1"/>
</dbReference>
<evidence type="ECO:0000313" key="8">
    <source>
        <dbReference type="Proteomes" id="UP001246372"/>
    </source>
</evidence>
<comment type="similarity">
    <text evidence="2">Belongs to the metallo-beta-lactamase superfamily.</text>
</comment>
<feature type="domain" description="Metallo-beta-lactamase" evidence="6">
    <location>
        <begin position="39"/>
        <end position="239"/>
    </location>
</feature>
<dbReference type="InterPro" id="IPR001279">
    <property type="entry name" value="Metallo-B-lactamas"/>
</dbReference>
<keyword evidence="4" id="KW-0378">Hydrolase</keyword>
<dbReference type="RefSeq" id="WP_315652537.1">
    <property type="nucleotide sequence ID" value="NZ_JAVXZY010000010.1"/>
</dbReference>
<name>A0ABU3PGD9_9BURK</name>
<dbReference type="CDD" id="cd07729">
    <property type="entry name" value="AHL_lactonase_MBL-fold"/>
    <property type="match status" value="1"/>
</dbReference>
<sequence>MNPTPFEVYALRYATHEGRRGRENFIFPDFHDDEQMPLDFFVWVIRSEQRTIVVDTGFDSDTARKRQRTFLHDPVELLARLGIAAAAVTDLVVTHMHYDHCGNLLAFPNARIHIQDEEMAYCTGRCMGHATLRQPFEAKDVMNAIRCLFEGRLVFHKGSATLADGIGLHHVGGHTKGLQVVSVPTARGRIVLASDAAHYWTNLRERRPFPIVVDLEGMLEAYGTIETLADGPYHIIPGHDPRVLSVFPHLPNQPDIAILHAEPIGHAAAFTPL</sequence>
<protein>
    <submittedName>
        <fullName evidence="7">N-acyl homoserine lactonase family protein</fullName>
    </submittedName>
</protein>
<evidence type="ECO:0000256" key="2">
    <source>
        <dbReference type="ARBA" id="ARBA00007749"/>
    </source>
</evidence>
<dbReference type="PANTHER" id="PTHR42978">
    <property type="entry name" value="QUORUM-QUENCHING LACTONASE YTNP-RELATED-RELATED"/>
    <property type="match status" value="1"/>
</dbReference>
<keyword evidence="8" id="KW-1185">Reference proteome</keyword>
<evidence type="ECO:0000256" key="1">
    <source>
        <dbReference type="ARBA" id="ARBA00001947"/>
    </source>
</evidence>
<evidence type="ECO:0000259" key="6">
    <source>
        <dbReference type="SMART" id="SM00849"/>
    </source>
</evidence>
<evidence type="ECO:0000256" key="4">
    <source>
        <dbReference type="ARBA" id="ARBA00022801"/>
    </source>
</evidence>
<dbReference type="EMBL" id="JAVXZY010000010">
    <property type="protein sequence ID" value="MDT9001656.1"/>
    <property type="molecule type" value="Genomic_DNA"/>
</dbReference>
<evidence type="ECO:0000313" key="7">
    <source>
        <dbReference type="EMBL" id="MDT9001656.1"/>
    </source>
</evidence>
<accession>A0ABU3PGD9</accession>